<sequence>MTAKNTGQLKVILSFLLILSLCIFLFWPTFKFALFGDDWLAIWNYQSLQFSNSFNPVRYFFTLYGSQEALMWSISKIFGYNGTIYYIFSLSLRMLAAFSLYPLVIYFTKNRFAAFVSTLLFATTYIGLEATNWVFNMNVYLAIALMNFSIYFLLISRINKNKKKILVSLLFFYLAHIIAPSRVTFFIFMIFTIDLVWGIKERKVNFFLKRQLLFLLVFIFARFAGNYGIGYFSGLIQKNFLLGMYDLEFLKKIFISVGSLIIPENFLPNRALGILGIAFFALLLALLYKYRFKKEGELILIALLFIITGLAAPIILWPHLPYFSPHRHLLLTAPGIALFGGSIVSLSHKKRFKLLVIICLVILMAIQVYSINKYLAHLEKTRSEITANIIWNQILQKIPNPMANPNPLVFYFESDSESAATLSDLVYFGFQVKIGVLFNIYSHKELPTPVNNFQNLREILKRGRYYGNNIYQYVPLTNIFAYRLEEKTKLKDITKETRAKLLTD</sequence>
<accession>A0A1F8CJM7</accession>
<evidence type="ECO:0000313" key="2">
    <source>
        <dbReference type="EMBL" id="OGM75968.1"/>
    </source>
</evidence>
<protein>
    <recommendedName>
        <fullName evidence="4">Glycosyltransferase RgtA/B/C/D-like domain-containing protein</fullName>
    </recommendedName>
</protein>
<feature type="transmembrane region" description="Helical" evidence="1">
    <location>
        <begin position="12"/>
        <end position="30"/>
    </location>
</feature>
<dbReference type="AlphaFoldDB" id="A0A1F8CJM7"/>
<evidence type="ECO:0000256" key="1">
    <source>
        <dbReference type="SAM" id="Phobius"/>
    </source>
</evidence>
<dbReference type="Proteomes" id="UP000177855">
    <property type="component" value="Unassembled WGS sequence"/>
</dbReference>
<dbReference type="EMBL" id="MGHS01000044">
    <property type="protein sequence ID" value="OGM75968.1"/>
    <property type="molecule type" value="Genomic_DNA"/>
</dbReference>
<dbReference type="STRING" id="1802532.A2210_01990"/>
<reference evidence="2 3" key="1">
    <citation type="journal article" date="2016" name="Nat. Commun.">
        <title>Thousands of microbial genomes shed light on interconnected biogeochemical processes in an aquifer system.</title>
        <authorList>
            <person name="Anantharaman K."/>
            <person name="Brown C.T."/>
            <person name="Hug L.A."/>
            <person name="Sharon I."/>
            <person name="Castelle C.J."/>
            <person name="Probst A.J."/>
            <person name="Thomas B.C."/>
            <person name="Singh A."/>
            <person name="Wilkins M.J."/>
            <person name="Karaoz U."/>
            <person name="Brodie E.L."/>
            <person name="Williams K.H."/>
            <person name="Hubbard S.S."/>
            <person name="Banfield J.F."/>
        </authorList>
    </citation>
    <scope>NUCLEOTIDE SEQUENCE [LARGE SCALE GENOMIC DNA]</scope>
</reference>
<evidence type="ECO:0008006" key="4">
    <source>
        <dbReference type="Google" id="ProtNLM"/>
    </source>
</evidence>
<feature type="transmembrane region" description="Helical" evidence="1">
    <location>
        <begin position="272"/>
        <end position="290"/>
    </location>
</feature>
<feature type="transmembrane region" description="Helical" evidence="1">
    <location>
        <begin position="249"/>
        <end position="266"/>
    </location>
</feature>
<proteinExistence type="predicted"/>
<feature type="transmembrane region" description="Helical" evidence="1">
    <location>
        <begin position="84"/>
        <end position="105"/>
    </location>
</feature>
<keyword evidence="1" id="KW-1133">Transmembrane helix</keyword>
<feature type="transmembrane region" description="Helical" evidence="1">
    <location>
        <begin position="134"/>
        <end position="154"/>
    </location>
</feature>
<name>A0A1F8CJM7_9BACT</name>
<comment type="caution">
    <text evidence="2">The sequence shown here is derived from an EMBL/GenBank/DDBJ whole genome shotgun (WGS) entry which is preliminary data.</text>
</comment>
<feature type="transmembrane region" description="Helical" evidence="1">
    <location>
        <begin position="112"/>
        <end position="128"/>
    </location>
</feature>
<organism evidence="2 3">
    <name type="scientific">Candidatus Woesebacteria bacterium RIFOXYA1_FULL_40_18</name>
    <dbReference type="NCBI Taxonomy" id="1802532"/>
    <lineage>
        <taxon>Bacteria</taxon>
        <taxon>Candidatus Woeseibacteriota</taxon>
    </lineage>
</organism>
<keyword evidence="1" id="KW-0812">Transmembrane</keyword>
<gene>
    <name evidence="2" type="ORF">A2210_01990</name>
</gene>
<feature type="transmembrane region" description="Helical" evidence="1">
    <location>
        <begin position="213"/>
        <end position="237"/>
    </location>
</feature>
<feature type="transmembrane region" description="Helical" evidence="1">
    <location>
        <begin position="354"/>
        <end position="371"/>
    </location>
</feature>
<keyword evidence="1" id="KW-0472">Membrane</keyword>
<feature type="transmembrane region" description="Helical" evidence="1">
    <location>
        <begin position="329"/>
        <end position="347"/>
    </location>
</feature>
<evidence type="ECO:0000313" key="3">
    <source>
        <dbReference type="Proteomes" id="UP000177855"/>
    </source>
</evidence>
<feature type="transmembrane region" description="Helical" evidence="1">
    <location>
        <begin position="297"/>
        <end position="317"/>
    </location>
</feature>
<feature type="transmembrane region" description="Helical" evidence="1">
    <location>
        <begin position="166"/>
        <end position="193"/>
    </location>
</feature>